<sequence>MVMDPRFNRLLDSSATEFQLENEIILSTLKESQDIPGNHKDATSMTPAPTLDSRNDHDSGPTIEYISQVLLDDSNIDENNNPCLIYDPNSLRAVEFQLENEIILSTLKESQDIPDSHKDATSMTHAPTLDSQNDHDSGLALKYISQMLMDDSNIDENNYPCLFYDPNSLRAVENVFYDALHQNPSVPYQVPLFVNNKSGSLDSTFGCSGDYSTGLFSSSYRLNSIVNTKMDTSETVMLGPNVFNDTESILQFRRGVEEASGYFPSGNQLLFNIEKGHSSDSSRGKKHQHRGDVGLEEERSSKQSAVYGEDEVLELVELFDKIFLFSNNMDPPSVVEKSTQQKGRGRGKGYSKKQGGACENVDIESLLTSCAQSIAEADHRIAEEKLKKIRQYSSPTGDANQRLSHAFANALQARMDGTGAQQYAALASNKITASGMIKTYDTYISSFPITRTSFVFANTMIYKVALESKSLHIIDFGILYGFQWPLLIKNLSQRPGGPPKLRITGIELPQPGFRPEEMVQETGCFLTKYCARFGVPFKYNAITTQSWETVKLEDLKLVTGEIVAINCLYRFENLHDETVVDFDSPDFPKGAVLNLIREINPKIYVQSVLSAAHSSPFFFTRFREALFFYAANFDMYDATLPGDDPQRLSIEESRACEIMSIVACEGMERLYRPETYKQWHLRNMRAGLKPMPVSPELVKDLRDKAEARYRKEFLFSEDGHWILQGWKGRTFCASSCWESAE</sequence>
<dbReference type="PROSITE" id="PS50985">
    <property type="entry name" value="GRAS"/>
    <property type="match status" value="1"/>
</dbReference>
<gene>
    <name evidence="5" type="ORF">CEPIT_LOCUS5216</name>
</gene>
<feature type="region of interest" description="Disordered" evidence="4">
    <location>
        <begin position="31"/>
        <end position="59"/>
    </location>
</feature>
<feature type="region of interest" description="Leucine repeat I (LRI)" evidence="3">
    <location>
        <begin position="361"/>
        <end position="421"/>
    </location>
</feature>
<dbReference type="EMBL" id="CAMAPF010000028">
    <property type="protein sequence ID" value="CAH9075062.1"/>
    <property type="molecule type" value="Genomic_DNA"/>
</dbReference>
<feature type="compositionally biased region" description="Basic and acidic residues" evidence="4">
    <location>
        <begin position="290"/>
        <end position="301"/>
    </location>
</feature>
<feature type="region of interest" description="Leucine repeat II (LRII)" evidence="3">
    <location>
        <begin position="521"/>
        <end position="553"/>
    </location>
</feature>
<evidence type="ECO:0000313" key="5">
    <source>
        <dbReference type="EMBL" id="CAH9075062.1"/>
    </source>
</evidence>
<feature type="region of interest" description="Disordered" evidence="4">
    <location>
        <begin position="330"/>
        <end position="354"/>
    </location>
</feature>
<proteinExistence type="inferred from homology"/>
<evidence type="ECO:0000256" key="4">
    <source>
        <dbReference type="SAM" id="MobiDB-lite"/>
    </source>
</evidence>
<comment type="caution">
    <text evidence="3">Lacks conserved residue(s) required for the propagation of feature annotation.</text>
</comment>
<dbReference type="PANTHER" id="PTHR31636">
    <property type="entry name" value="OSJNBA0084A10.13 PROTEIN-RELATED"/>
    <property type="match status" value="1"/>
</dbReference>
<feature type="short sequence motif" description="VHIID" evidence="3">
    <location>
        <begin position="471"/>
        <end position="475"/>
    </location>
</feature>
<protein>
    <submittedName>
        <fullName evidence="5">Uncharacterized protein</fullName>
    </submittedName>
</protein>
<organism evidence="5 6">
    <name type="scientific">Cuscuta epithymum</name>
    <dbReference type="NCBI Taxonomy" id="186058"/>
    <lineage>
        <taxon>Eukaryota</taxon>
        <taxon>Viridiplantae</taxon>
        <taxon>Streptophyta</taxon>
        <taxon>Embryophyta</taxon>
        <taxon>Tracheophyta</taxon>
        <taxon>Spermatophyta</taxon>
        <taxon>Magnoliopsida</taxon>
        <taxon>eudicotyledons</taxon>
        <taxon>Gunneridae</taxon>
        <taxon>Pentapetalae</taxon>
        <taxon>asterids</taxon>
        <taxon>lamiids</taxon>
        <taxon>Solanales</taxon>
        <taxon>Convolvulaceae</taxon>
        <taxon>Cuscuteae</taxon>
        <taxon>Cuscuta</taxon>
        <taxon>Cuscuta subgen. Cuscuta</taxon>
    </lineage>
</organism>
<evidence type="ECO:0000313" key="6">
    <source>
        <dbReference type="Proteomes" id="UP001152523"/>
    </source>
</evidence>
<evidence type="ECO:0000256" key="2">
    <source>
        <dbReference type="ARBA" id="ARBA00023163"/>
    </source>
</evidence>
<keyword evidence="1" id="KW-0805">Transcription regulation</keyword>
<dbReference type="Proteomes" id="UP001152523">
    <property type="component" value="Unassembled WGS sequence"/>
</dbReference>
<accession>A0AAV0CFZ8</accession>
<comment type="caution">
    <text evidence="5">The sequence shown here is derived from an EMBL/GenBank/DDBJ whole genome shotgun (WGS) entry which is preliminary data.</text>
</comment>
<name>A0AAV0CFZ8_9ASTE</name>
<reference evidence="5" key="1">
    <citation type="submission" date="2022-07" db="EMBL/GenBank/DDBJ databases">
        <authorList>
            <person name="Macas J."/>
            <person name="Novak P."/>
            <person name="Neumann P."/>
        </authorList>
    </citation>
    <scope>NUCLEOTIDE SEQUENCE</scope>
</reference>
<feature type="region of interest" description="Disordered" evidence="4">
    <location>
        <begin position="275"/>
        <end position="302"/>
    </location>
</feature>
<feature type="region of interest" description="VHIID" evidence="3">
    <location>
        <begin position="440"/>
        <end position="505"/>
    </location>
</feature>
<feature type="compositionally biased region" description="Basic and acidic residues" evidence="4">
    <location>
        <begin position="31"/>
        <end position="42"/>
    </location>
</feature>
<dbReference type="InterPro" id="IPR005202">
    <property type="entry name" value="TF_GRAS"/>
</dbReference>
<dbReference type="Pfam" id="PF03514">
    <property type="entry name" value="GRAS"/>
    <property type="match status" value="1"/>
</dbReference>
<keyword evidence="2" id="KW-0804">Transcription</keyword>
<comment type="similarity">
    <text evidence="3">Belongs to the GRAS family.</text>
</comment>
<dbReference type="AlphaFoldDB" id="A0AAV0CFZ8"/>
<feature type="region of interest" description="SAW" evidence="3">
    <location>
        <begin position="663"/>
        <end position="738"/>
    </location>
</feature>
<evidence type="ECO:0000256" key="3">
    <source>
        <dbReference type="PROSITE-ProRule" id="PRU01191"/>
    </source>
</evidence>
<evidence type="ECO:0000256" key="1">
    <source>
        <dbReference type="ARBA" id="ARBA00023015"/>
    </source>
</evidence>
<keyword evidence="6" id="KW-1185">Reference proteome</keyword>